<dbReference type="SUPFAM" id="SSF56349">
    <property type="entry name" value="DNA breaking-rejoining enzymes"/>
    <property type="match status" value="1"/>
</dbReference>
<dbReference type="InterPro" id="IPR011010">
    <property type="entry name" value="DNA_brk_join_enz"/>
</dbReference>
<evidence type="ECO:0000256" key="2">
    <source>
        <dbReference type="ARBA" id="ARBA00023125"/>
    </source>
</evidence>
<dbReference type="Gene3D" id="1.10.150.130">
    <property type="match status" value="1"/>
</dbReference>
<evidence type="ECO:0000313" key="7">
    <source>
        <dbReference type="Proteomes" id="UP000000739"/>
    </source>
</evidence>
<dbReference type="HOGENOM" id="CLU_692089_0_0_7"/>
<dbReference type="RefSeq" id="WP_015949332.1">
    <property type="nucleotide sequence ID" value="NC_011768.1"/>
</dbReference>
<dbReference type="PROSITE" id="PS51900">
    <property type="entry name" value="CB"/>
    <property type="match status" value="1"/>
</dbReference>
<sequence>MLGNIYTSQKCRICGGPLIHDERKRGLFCREHPEVQATGGFKIQMGNRKHGTGVSRGATSYAEAARILNGMRYQKDIKQFDPRDHRRENPLAFDRLADRWVEFRKKQIKGDKRKKKHWNNINNYMNKAKARWGAKNVKEIDFMEFEEFFLDMGLSSKSIANARSVYNSFFRWLIRAKILKADQMPDLPEVEVEMGFRKMVSQEVQWKLLDEVYRLTRKRDIKIWLGIKWLATYFSIRPGAMLSLQEWQLDRVNGTITIPKPKQKKPQIIRLLDEDVELLRSMPEPISQEMPFFRHATGHGGVEPGTQYGPKYFNVWWKRACENLGVEGVPVYPGTKHSTVTALRDRFSPEKIRKTAQIKENSAFDRYFQAEAEDALEIWEQTRPPKPKKKGEVVNIKR</sequence>
<evidence type="ECO:0000256" key="1">
    <source>
        <dbReference type="ARBA" id="ARBA00022908"/>
    </source>
</evidence>
<organism evidence="6 7">
    <name type="scientific">Desulfatibacillum aliphaticivorans</name>
    <dbReference type="NCBI Taxonomy" id="218208"/>
    <lineage>
        <taxon>Bacteria</taxon>
        <taxon>Pseudomonadati</taxon>
        <taxon>Thermodesulfobacteriota</taxon>
        <taxon>Desulfobacteria</taxon>
        <taxon>Desulfobacterales</taxon>
        <taxon>Desulfatibacillaceae</taxon>
        <taxon>Desulfatibacillum</taxon>
    </lineage>
</organism>
<name>B8FNL2_DESAL</name>
<keyword evidence="7" id="KW-1185">Reference proteome</keyword>
<protein>
    <recommendedName>
        <fullName evidence="5">Core-binding (CB) domain-containing protein</fullName>
    </recommendedName>
</protein>
<dbReference type="InterPro" id="IPR013762">
    <property type="entry name" value="Integrase-like_cat_sf"/>
</dbReference>
<evidence type="ECO:0000256" key="4">
    <source>
        <dbReference type="PROSITE-ProRule" id="PRU01248"/>
    </source>
</evidence>
<keyword evidence="2 4" id="KW-0238">DNA-binding</keyword>
<dbReference type="EMBL" id="CP001322">
    <property type="protein sequence ID" value="ACL06293.1"/>
    <property type="molecule type" value="Genomic_DNA"/>
</dbReference>
<dbReference type="GO" id="GO:0003677">
    <property type="term" value="F:DNA binding"/>
    <property type="evidence" value="ECO:0007669"/>
    <property type="project" value="UniProtKB-UniRule"/>
</dbReference>
<feature type="domain" description="Core-binding (CB)" evidence="5">
    <location>
        <begin position="91"/>
        <end position="174"/>
    </location>
</feature>
<dbReference type="AlphaFoldDB" id="B8FNL2"/>
<reference evidence="6 7" key="1">
    <citation type="journal article" date="2012" name="Environ. Microbiol.">
        <title>The genome sequence of Desulfatibacillum alkenivorans AK-01: a blueprint for anaerobic alkane oxidation.</title>
        <authorList>
            <person name="Callaghan A.V."/>
            <person name="Morris B.E."/>
            <person name="Pereira I.A."/>
            <person name="McInerney M.J."/>
            <person name="Austin R.N."/>
            <person name="Groves J.T."/>
            <person name="Kukor J.J."/>
            <person name="Suflita J.M."/>
            <person name="Young L.Y."/>
            <person name="Zylstra G.J."/>
            <person name="Wawrik B."/>
        </authorList>
    </citation>
    <scope>NUCLEOTIDE SEQUENCE [LARGE SCALE GENOMIC DNA]</scope>
    <source>
        <strain evidence="6 7">AK-01</strain>
    </source>
</reference>
<dbReference type="GO" id="GO:0015074">
    <property type="term" value="P:DNA integration"/>
    <property type="evidence" value="ECO:0007669"/>
    <property type="project" value="UniProtKB-KW"/>
</dbReference>
<gene>
    <name evidence="6" type="ordered locus">Dalk_4615</name>
</gene>
<dbReference type="Gene3D" id="1.10.443.10">
    <property type="entry name" value="Intergrase catalytic core"/>
    <property type="match status" value="1"/>
</dbReference>
<accession>B8FNL2</accession>
<dbReference type="InterPro" id="IPR010998">
    <property type="entry name" value="Integrase_recombinase_N"/>
</dbReference>
<dbReference type="GO" id="GO:0006310">
    <property type="term" value="P:DNA recombination"/>
    <property type="evidence" value="ECO:0007669"/>
    <property type="project" value="UniProtKB-KW"/>
</dbReference>
<evidence type="ECO:0000313" key="6">
    <source>
        <dbReference type="EMBL" id="ACL06293.1"/>
    </source>
</evidence>
<dbReference type="eggNOG" id="COG0582">
    <property type="taxonomic scope" value="Bacteria"/>
</dbReference>
<keyword evidence="3" id="KW-0233">DNA recombination</keyword>
<dbReference type="KEGG" id="dal:Dalk_4615"/>
<dbReference type="InterPro" id="IPR044068">
    <property type="entry name" value="CB"/>
</dbReference>
<proteinExistence type="predicted"/>
<dbReference type="Proteomes" id="UP000000739">
    <property type="component" value="Chromosome"/>
</dbReference>
<keyword evidence="1" id="KW-0229">DNA integration</keyword>
<evidence type="ECO:0000259" key="5">
    <source>
        <dbReference type="PROSITE" id="PS51900"/>
    </source>
</evidence>
<evidence type="ECO:0000256" key="3">
    <source>
        <dbReference type="ARBA" id="ARBA00023172"/>
    </source>
</evidence>